<evidence type="ECO:0000256" key="3">
    <source>
        <dbReference type="ARBA" id="ARBA00022989"/>
    </source>
</evidence>
<evidence type="ECO:0000256" key="2">
    <source>
        <dbReference type="ARBA" id="ARBA00022692"/>
    </source>
</evidence>
<evidence type="ECO:0000256" key="1">
    <source>
        <dbReference type="ARBA" id="ARBA00004370"/>
    </source>
</evidence>
<sequence length="638" mass="66601">MPSAAIAQAQNVVAVTTTGTPVTAGLITAPAGPATQFAVVAAPAHGTVTVTGSTFTYTPAKGFVGADAFSYAATDGVGVSDPAVVGIQVLSPAAAPPSLATACTDLGPAFDPVCTAIGGITDPLVQACSTVGSVEACSWFGGNKHGLISACFDIATGQLATACKTLDAAAQLVASQCRVVNGPINYCALRNGSPIGEPSVRDYLAGPVHRALAEQYRLNLTLPLREAQLPATHNSFNYTNANVPPTLSGMDPDQLYSLVDQLNLDMRFLELDVHWYPSLGAPGGYAPILCHGFDDHLGCTFERPAVAGFKEIRGWLDAHPDQVIVLYVENRLNDSVDDISKSLPAGAAVIESTLGNTSARDLLFRPTQVAPGATCATASVPRDVTLAQIRASGKQVLLYTRGCGRNAAWDALGFNDHNVIEKGMPVTVQYPNCHFSRSEFENSFTRFFDSNTLVDVLAGGGNTQPMTGDQIRDMMRCGTNWPGPNFLDPHTDQLAGFVWSWSYGQPLSSSVQQCAVHNGDGRFQAEGCGQFLHYACRGADGWHISTGTGQFGGGGLGCIGQGEFAVPRTGYHNEQLKAAKAQAGVDRVWLAYTAGADGNWTIGTTPAPASPAPLDPGTPGLPQLISDVPAGLGPVAVR</sequence>
<reference evidence="5 6" key="1">
    <citation type="submission" date="2023-08" db="EMBL/GenBank/DDBJ databases">
        <authorList>
            <person name="Folkvardsen B D."/>
            <person name="Norman A."/>
        </authorList>
    </citation>
    <scope>NUCLEOTIDE SEQUENCE [LARGE SCALE GENOMIC DNA]</scope>
    <source>
        <strain evidence="5 6">Mu0083</strain>
    </source>
</reference>
<keyword evidence="4" id="KW-0472">Membrane</keyword>
<dbReference type="PANTHER" id="PTHR35518">
    <property type="entry name" value="MAINTENANCE OF TELOMOERE CAPPING"/>
    <property type="match status" value="1"/>
</dbReference>
<dbReference type="Gene3D" id="2.60.40.3440">
    <property type="match status" value="1"/>
</dbReference>
<dbReference type="EMBL" id="OY726394">
    <property type="protein sequence ID" value="CAJ1496502.1"/>
    <property type="molecule type" value="Genomic_DNA"/>
</dbReference>
<evidence type="ECO:0000256" key="4">
    <source>
        <dbReference type="ARBA" id="ARBA00023136"/>
    </source>
</evidence>
<proteinExistence type="predicted"/>
<evidence type="ECO:0000313" key="6">
    <source>
        <dbReference type="Proteomes" id="UP001190336"/>
    </source>
</evidence>
<keyword evidence="6" id="KW-1185">Reference proteome</keyword>
<comment type="subcellular location">
    <subcellularLocation>
        <location evidence="1">Membrane</location>
    </subcellularLocation>
</comment>
<keyword evidence="2" id="KW-0812">Transmembrane</keyword>
<dbReference type="SUPFAM" id="SSF51695">
    <property type="entry name" value="PLC-like phosphodiesterases"/>
    <property type="match status" value="1"/>
</dbReference>
<dbReference type="Proteomes" id="UP001190336">
    <property type="component" value="Chromosome"/>
</dbReference>
<dbReference type="PROSITE" id="PS50007">
    <property type="entry name" value="PIPLC_X_DOMAIN"/>
    <property type="match status" value="1"/>
</dbReference>
<dbReference type="Pfam" id="PF17963">
    <property type="entry name" value="Big_9"/>
    <property type="match status" value="1"/>
</dbReference>
<dbReference type="InterPro" id="IPR017946">
    <property type="entry name" value="PLC-like_Pdiesterase_TIM-brl"/>
</dbReference>
<dbReference type="InterPro" id="IPR051008">
    <property type="entry name" value="Telomere_Capping_Maintenance"/>
</dbReference>
<gene>
    <name evidence="5" type="ORF">MU0083_001435</name>
</gene>
<protein>
    <submittedName>
        <fullName evidence="5">Ig-like domain-containing protein</fullName>
    </submittedName>
</protein>
<dbReference type="PANTHER" id="PTHR35518:SF2">
    <property type="entry name" value="MAINTENANCE OF TELOMERE CAPPING PROTEIN 6"/>
    <property type="match status" value="1"/>
</dbReference>
<keyword evidence="3" id="KW-1133">Transmembrane helix</keyword>
<organism evidence="5 6">
    <name type="scientific">[Mycobacterium] kokjensenii</name>
    <dbReference type="NCBI Taxonomy" id="3064287"/>
    <lineage>
        <taxon>Bacteria</taxon>
        <taxon>Bacillati</taxon>
        <taxon>Actinomycetota</taxon>
        <taxon>Actinomycetes</taxon>
        <taxon>Mycobacteriales</taxon>
        <taxon>Mycobacteriaceae</taxon>
        <taxon>Mycolicibacter</taxon>
    </lineage>
</organism>
<evidence type="ECO:0000313" key="5">
    <source>
        <dbReference type="EMBL" id="CAJ1496502.1"/>
    </source>
</evidence>
<name>A0ABN9N0J7_9MYCO</name>
<dbReference type="Gene3D" id="3.20.20.190">
    <property type="entry name" value="Phosphatidylinositol (PI) phosphodiesterase"/>
    <property type="match status" value="1"/>
</dbReference>
<dbReference type="RefSeq" id="WP_308476423.1">
    <property type="nucleotide sequence ID" value="NZ_OY726394.1"/>
</dbReference>
<accession>A0ABN9N0J7</accession>